<organism evidence="3 4">
    <name type="scientific">Sumerlaea chitinivorans</name>
    <dbReference type="NCBI Taxonomy" id="2250252"/>
    <lineage>
        <taxon>Bacteria</taxon>
        <taxon>Candidatus Sumerlaeota</taxon>
        <taxon>Candidatus Sumerlaeia</taxon>
        <taxon>Candidatus Sumerlaeales</taxon>
        <taxon>Candidatus Sumerlaeaceae</taxon>
        <taxon>Candidatus Sumerlaea</taxon>
    </lineage>
</organism>
<proteinExistence type="predicted"/>
<dbReference type="EMBL" id="CP030759">
    <property type="protein sequence ID" value="AXA35152.1"/>
    <property type="molecule type" value="Genomic_DNA"/>
</dbReference>
<keyword evidence="1" id="KW-0812">Transmembrane</keyword>
<evidence type="ECO:0000313" key="3">
    <source>
        <dbReference type="EMBL" id="AXA35152.1"/>
    </source>
</evidence>
<feature type="domain" description="Glycosyltransferase RgtA/B/C/D-like" evidence="2">
    <location>
        <begin position="66"/>
        <end position="217"/>
    </location>
</feature>
<feature type="transmembrane region" description="Helical" evidence="1">
    <location>
        <begin position="145"/>
        <end position="162"/>
    </location>
</feature>
<dbReference type="InterPro" id="IPR038731">
    <property type="entry name" value="RgtA/B/C-like"/>
</dbReference>
<feature type="transmembrane region" description="Helical" evidence="1">
    <location>
        <begin position="92"/>
        <end position="113"/>
    </location>
</feature>
<protein>
    <recommendedName>
        <fullName evidence="2">Glycosyltransferase RgtA/B/C/D-like domain-containing protein</fullName>
    </recommendedName>
</protein>
<evidence type="ECO:0000259" key="2">
    <source>
        <dbReference type="Pfam" id="PF13231"/>
    </source>
</evidence>
<feature type="transmembrane region" description="Helical" evidence="1">
    <location>
        <begin position="168"/>
        <end position="200"/>
    </location>
</feature>
<feature type="transmembrane region" description="Helical" evidence="1">
    <location>
        <begin position="252"/>
        <end position="275"/>
    </location>
</feature>
<accession>A0A2Z4Y349</accession>
<evidence type="ECO:0000313" key="4">
    <source>
        <dbReference type="Proteomes" id="UP000262583"/>
    </source>
</evidence>
<keyword evidence="1" id="KW-0472">Membrane</keyword>
<name>A0A2Z4Y349_SUMC1</name>
<keyword evidence="1" id="KW-1133">Transmembrane helix</keyword>
<dbReference type="KEGG" id="schv:BRCON_0375"/>
<gene>
    <name evidence="3" type="ORF">BRCON_0375</name>
</gene>
<feature type="transmembrane region" description="Helical" evidence="1">
    <location>
        <begin position="212"/>
        <end position="232"/>
    </location>
</feature>
<sequence length="567" mass="63134">MFKEKSHLLCDPLRLLLWFLITLGIALHACAALRGNWNLDELQYLKNGWATTQGLIPYRDFWDNHGILSNYIYGLPFHFFPPVHESFLGFRALAFLITLVFVGLTAVAASLAFPEQRHVSLASAAFLLSSELFIMKAREIRGDNLMNLCWVASVVLLFAGLRRSSVRVFWLAGIALGASALFSVKFAIVAVAAGIILLSAWRRNVGAHLRELVMFGLGTILPIIAAAGWIALQGISEDFLAQAFHSSMDRDFTLAIGPLSGAVKSYPIWMGLAGVALARSVHREWTHKALPGERWLWPPLAFLLFQYFFLLPSKHSQSLLPVHPLIAVLGAHVFLLFYGWVGRLGKPVLKCLVILFMLAGALLQAYHMLHNNHYVNGILSWQLGQAQRLQAHTRPADYVLSGLGVPIFRRSPISTNSFVNYLQEAYRQGKIDFQVTESLVQKRVRFVVADSRIRSLPAADLSFIERHYLKIAGTPTKSPLLVAGGVEPITTSTVTLPMRIPGWYWVAMIQPEDLDSQGQLRKPESQRFYSDGHSVALSVPDGKTTAVYAQIPVRYVSVTTRQQLTAP</sequence>
<feature type="transmembrane region" description="Helical" evidence="1">
    <location>
        <begin position="319"/>
        <end position="341"/>
    </location>
</feature>
<dbReference type="Pfam" id="PF13231">
    <property type="entry name" value="PMT_2"/>
    <property type="match status" value="1"/>
</dbReference>
<reference evidence="3 4" key="1">
    <citation type="submission" date="2018-05" db="EMBL/GenBank/DDBJ databases">
        <title>A metagenomic window into the 2 km-deep terrestrial subsurface aquifer revealed taxonomically and functionally diverse microbial community comprising novel uncultured bacterial lineages.</title>
        <authorList>
            <person name="Kadnikov V.V."/>
            <person name="Mardanov A.V."/>
            <person name="Beletsky A.V."/>
            <person name="Banks D."/>
            <person name="Pimenov N.V."/>
            <person name="Frank Y.A."/>
            <person name="Karnachuk O.V."/>
            <person name="Ravin N.V."/>
        </authorList>
    </citation>
    <scope>NUCLEOTIDE SEQUENCE [LARGE SCALE GENOMIC DNA]</scope>
    <source>
        <strain evidence="3">BY</strain>
    </source>
</reference>
<dbReference type="AlphaFoldDB" id="A0A2Z4Y349"/>
<feature type="transmembrane region" description="Helical" evidence="1">
    <location>
        <begin position="348"/>
        <end position="369"/>
    </location>
</feature>
<dbReference type="Proteomes" id="UP000262583">
    <property type="component" value="Chromosome"/>
</dbReference>
<evidence type="ECO:0000256" key="1">
    <source>
        <dbReference type="SAM" id="Phobius"/>
    </source>
</evidence>
<feature type="transmembrane region" description="Helical" evidence="1">
    <location>
        <begin position="295"/>
        <end position="313"/>
    </location>
</feature>